<sequence length="207" mass="22638">MAPAIVPSLTSLCVAALAKNCVSERATVEPPHLPPNDDPGDPYTGLNETEYEQQERNEEEIKVSCELVAEFNENARIKDRETFAALLACDESGVLARCFNAVLTVSRLLPDADALLFGHGRDTLGGNKEINYAAVLDKAMKTSDFEAFSKHPKASSIVARWLANPSLIEYPQSSIRASCGWTPNSRRCFPNLNLCLKNLRGPGQEVC</sequence>
<name>A0A9W7AQ88_9STRA</name>
<keyword evidence="2" id="KW-0732">Signal</keyword>
<dbReference type="AlphaFoldDB" id="A0A9W7AQ88"/>
<reference evidence="4" key="1">
    <citation type="journal article" date="2023" name="Commun. Biol.">
        <title>Genome analysis of Parmales, the sister group of diatoms, reveals the evolutionary specialization of diatoms from phago-mixotrophs to photoautotrophs.</title>
        <authorList>
            <person name="Ban H."/>
            <person name="Sato S."/>
            <person name="Yoshikawa S."/>
            <person name="Yamada K."/>
            <person name="Nakamura Y."/>
            <person name="Ichinomiya M."/>
            <person name="Sato N."/>
            <person name="Blanc-Mathieu R."/>
            <person name="Endo H."/>
            <person name="Kuwata A."/>
            <person name="Ogata H."/>
        </authorList>
    </citation>
    <scope>NUCLEOTIDE SEQUENCE [LARGE SCALE GENOMIC DNA]</scope>
    <source>
        <strain evidence="4">NIES 3700</strain>
    </source>
</reference>
<comment type="caution">
    <text evidence="3">The sequence shown here is derived from an EMBL/GenBank/DDBJ whole genome shotgun (WGS) entry which is preliminary data.</text>
</comment>
<proteinExistence type="predicted"/>
<gene>
    <name evidence="3" type="ORF">TrLO_g9746</name>
</gene>
<accession>A0A9W7AQ88</accession>
<evidence type="ECO:0000256" key="1">
    <source>
        <dbReference type="SAM" id="MobiDB-lite"/>
    </source>
</evidence>
<evidence type="ECO:0000313" key="3">
    <source>
        <dbReference type="EMBL" id="GMH74025.1"/>
    </source>
</evidence>
<dbReference type="EMBL" id="BRXW01000688">
    <property type="protein sequence ID" value="GMH74025.1"/>
    <property type="molecule type" value="Genomic_DNA"/>
</dbReference>
<feature type="region of interest" description="Disordered" evidence="1">
    <location>
        <begin position="26"/>
        <end position="57"/>
    </location>
</feature>
<evidence type="ECO:0000313" key="4">
    <source>
        <dbReference type="Proteomes" id="UP001165122"/>
    </source>
</evidence>
<protein>
    <submittedName>
        <fullName evidence="3">Uncharacterized protein</fullName>
    </submittedName>
</protein>
<feature type="signal peptide" evidence="2">
    <location>
        <begin position="1"/>
        <end position="18"/>
    </location>
</feature>
<organism evidence="3 4">
    <name type="scientific">Triparma laevis f. longispina</name>
    <dbReference type="NCBI Taxonomy" id="1714387"/>
    <lineage>
        <taxon>Eukaryota</taxon>
        <taxon>Sar</taxon>
        <taxon>Stramenopiles</taxon>
        <taxon>Ochrophyta</taxon>
        <taxon>Bolidophyceae</taxon>
        <taxon>Parmales</taxon>
        <taxon>Triparmaceae</taxon>
        <taxon>Triparma</taxon>
    </lineage>
</organism>
<keyword evidence="4" id="KW-1185">Reference proteome</keyword>
<feature type="chain" id="PRO_5040723116" evidence="2">
    <location>
        <begin position="19"/>
        <end position="207"/>
    </location>
</feature>
<evidence type="ECO:0000256" key="2">
    <source>
        <dbReference type="SAM" id="SignalP"/>
    </source>
</evidence>
<dbReference type="Proteomes" id="UP001165122">
    <property type="component" value="Unassembled WGS sequence"/>
</dbReference>